<accession>A0A517U4M1</accession>
<dbReference type="InterPro" id="IPR011032">
    <property type="entry name" value="GroES-like_sf"/>
</dbReference>
<reference evidence="6 7" key="1">
    <citation type="submission" date="2019-02" db="EMBL/GenBank/DDBJ databases">
        <title>Deep-cultivation of Planctomycetes and their phenomic and genomic characterization uncovers novel biology.</title>
        <authorList>
            <person name="Wiegand S."/>
            <person name="Jogler M."/>
            <person name="Boedeker C."/>
            <person name="Pinto D."/>
            <person name="Vollmers J."/>
            <person name="Rivas-Marin E."/>
            <person name="Kohn T."/>
            <person name="Peeters S.H."/>
            <person name="Heuer A."/>
            <person name="Rast P."/>
            <person name="Oberbeckmann S."/>
            <person name="Bunk B."/>
            <person name="Jeske O."/>
            <person name="Meyerdierks A."/>
            <person name="Storesund J.E."/>
            <person name="Kallscheuer N."/>
            <person name="Luecker S."/>
            <person name="Lage O.M."/>
            <person name="Pohl T."/>
            <person name="Merkel B.J."/>
            <person name="Hornburger P."/>
            <person name="Mueller R.-W."/>
            <person name="Bruemmer F."/>
            <person name="Labrenz M."/>
            <person name="Spormann A.M."/>
            <person name="Op den Camp H."/>
            <person name="Overmann J."/>
            <person name="Amann R."/>
            <person name="Jetten M.S.M."/>
            <person name="Mascher T."/>
            <person name="Medema M.H."/>
            <person name="Devos D.P."/>
            <person name="Kaster A.-K."/>
            <person name="Ovreas L."/>
            <person name="Rohde M."/>
            <person name="Galperin M.Y."/>
            <person name="Jogler C."/>
        </authorList>
    </citation>
    <scope>NUCLEOTIDE SEQUENCE [LARGE SCALE GENOMIC DNA]</scope>
    <source>
        <strain evidence="6 7">I41</strain>
    </source>
</reference>
<dbReference type="GO" id="GO:0008270">
    <property type="term" value="F:zinc ion binding"/>
    <property type="evidence" value="ECO:0007669"/>
    <property type="project" value="InterPro"/>
</dbReference>
<protein>
    <submittedName>
        <fullName evidence="6">Sorbitol dehydrogenase</fullName>
        <ecNumber evidence="6">1.1.1.14</ecNumber>
    </submittedName>
</protein>
<dbReference type="PROSITE" id="PS00059">
    <property type="entry name" value="ADH_ZINC"/>
    <property type="match status" value="1"/>
</dbReference>
<dbReference type="InterPro" id="IPR013149">
    <property type="entry name" value="ADH-like_C"/>
</dbReference>
<dbReference type="GO" id="GO:0003939">
    <property type="term" value="F:L-iditol 2-dehydrogenase (NAD+) activity"/>
    <property type="evidence" value="ECO:0007669"/>
    <property type="project" value="UniProtKB-EC"/>
</dbReference>
<dbReference type="InterPro" id="IPR036291">
    <property type="entry name" value="NAD(P)-bd_dom_sf"/>
</dbReference>
<keyword evidence="2 4" id="KW-0862">Zinc</keyword>
<dbReference type="InterPro" id="IPR013154">
    <property type="entry name" value="ADH-like_N"/>
</dbReference>
<dbReference type="SUPFAM" id="SSF50129">
    <property type="entry name" value="GroES-like"/>
    <property type="match status" value="1"/>
</dbReference>
<gene>
    <name evidence="6" type="primary">gutB</name>
    <name evidence="6" type="ORF">I41_47940</name>
</gene>
<dbReference type="SUPFAM" id="SSF51735">
    <property type="entry name" value="NAD(P)-binding Rossmann-fold domains"/>
    <property type="match status" value="1"/>
</dbReference>
<dbReference type="PANTHER" id="PTHR43401">
    <property type="entry name" value="L-THREONINE 3-DEHYDROGENASE"/>
    <property type="match status" value="1"/>
</dbReference>
<evidence type="ECO:0000256" key="2">
    <source>
        <dbReference type="ARBA" id="ARBA00022833"/>
    </source>
</evidence>
<dbReference type="SMART" id="SM00829">
    <property type="entry name" value="PKS_ER"/>
    <property type="match status" value="1"/>
</dbReference>
<dbReference type="Pfam" id="PF00107">
    <property type="entry name" value="ADH_zinc_N"/>
    <property type="match status" value="1"/>
</dbReference>
<comment type="similarity">
    <text evidence="4">Belongs to the zinc-containing alcohol dehydrogenase family.</text>
</comment>
<evidence type="ECO:0000259" key="5">
    <source>
        <dbReference type="SMART" id="SM00829"/>
    </source>
</evidence>
<dbReference type="KEGG" id="llh:I41_47940"/>
<evidence type="ECO:0000313" key="6">
    <source>
        <dbReference type="EMBL" id="QDT75582.1"/>
    </source>
</evidence>
<dbReference type="Gene3D" id="3.90.180.10">
    <property type="entry name" value="Medium-chain alcohol dehydrogenases, catalytic domain"/>
    <property type="match status" value="1"/>
</dbReference>
<dbReference type="OrthoDB" id="239596at2"/>
<sequence>MKALLLSEYRTLNVVEMPIPAISSDEVLVRVGACGICGSDVHGFDGSTGRRIPPLVMGHEAAGVIEAVGGEVRDFAVGERVTFDSTVSCGECDYCRAGCVNLCDNRQVLGVSCGDYRRHGAFAEFVAVPERILYRLPDGLSLEHAALIEAVSVAVHGVKRFVPRPHDDVAIIGTGMIGLLVVQVLRHYGCRRLIAVDVDDDRLALAKRFGATDALNAKQVDATEAILELTDGRGVAAAWEAVGATPTVQTAVNCVAKGGHVTLVGNVSPNVELPLQAVVTRELTLHGTCASSGEYPECIELMASGAVNVRPLLSAAISLEEAPDWFQRLYSHEPGLMKVVVTP</sequence>
<organism evidence="6 7">
    <name type="scientific">Lacipirellula limnantheis</name>
    <dbReference type="NCBI Taxonomy" id="2528024"/>
    <lineage>
        <taxon>Bacteria</taxon>
        <taxon>Pseudomonadati</taxon>
        <taxon>Planctomycetota</taxon>
        <taxon>Planctomycetia</taxon>
        <taxon>Pirellulales</taxon>
        <taxon>Lacipirellulaceae</taxon>
        <taxon>Lacipirellula</taxon>
    </lineage>
</organism>
<proteinExistence type="inferred from homology"/>
<evidence type="ECO:0000313" key="7">
    <source>
        <dbReference type="Proteomes" id="UP000317909"/>
    </source>
</evidence>
<evidence type="ECO:0000256" key="4">
    <source>
        <dbReference type="RuleBase" id="RU361277"/>
    </source>
</evidence>
<dbReference type="CDD" id="cd08236">
    <property type="entry name" value="sugar_DH"/>
    <property type="match status" value="1"/>
</dbReference>
<dbReference type="Proteomes" id="UP000317909">
    <property type="component" value="Chromosome"/>
</dbReference>
<dbReference type="InterPro" id="IPR050129">
    <property type="entry name" value="Zn_alcohol_dh"/>
</dbReference>
<keyword evidence="1 4" id="KW-0479">Metal-binding</keyword>
<dbReference type="Pfam" id="PF08240">
    <property type="entry name" value="ADH_N"/>
    <property type="match status" value="1"/>
</dbReference>
<dbReference type="InterPro" id="IPR020843">
    <property type="entry name" value="ER"/>
</dbReference>
<dbReference type="AlphaFoldDB" id="A0A517U4M1"/>
<keyword evidence="3 6" id="KW-0560">Oxidoreductase</keyword>
<keyword evidence="7" id="KW-1185">Reference proteome</keyword>
<name>A0A517U4M1_9BACT</name>
<dbReference type="Gene3D" id="3.40.50.720">
    <property type="entry name" value="NAD(P)-binding Rossmann-like Domain"/>
    <property type="match status" value="1"/>
</dbReference>
<comment type="cofactor">
    <cofactor evidence="4">
        <name>Zn(2+)</name>
        <dbReference type="ChEBI" id="CHEBI:29105"/>
    </cofactor>
</comment>
<dbReference type="EC" id="1.1.1.14" evidence="6"/>
<evidence type="ECO:0000256" key="3">
    <source>
        <dbReference type="ARBA" id="ARBA00023002"/>
    </source>
</evidence>
<dbReference type="PANTHER" id="PTHR43401:SF2">
    <property type="entry name" value="L-THREONINE 3-DEHYDROGENASE"/>
    <property type="match status" value="1"/>
</dbReference>
<evidence type="ECO:0000256" key="1">
    <source>
        <dbReference type="ARBA" id="ARBA00022723"/>
    </source>
</evidence>
<dbReference type="EMBL" id="CP036339">
    <property type="protein sequence ID" value="QDT75582.1"/>
    <property type="molecule type" value="Genomic_DNA"/>
</dbReference>
<dbReference type="InterPro" id="IPR002328">
    <property type="entry name" value="ADH_Zn_CS"/>
</dbReference>
<feature type="domain" description="Enoyl reductase (ER)" evidence="5">
    <location>
        <begin position="7"/>
        <end position="341"/>
    </location>
</feature>
<dbReference type="RefSeq" id="WP_145436473.1">
    <property type="nucleotide sequence ID" value="NZ_CP036339.1"/>
</dbReference>